<keyword evidence="4 6" id="KW-0689">Ribosomal protein</keyword>
<comment type="function">
    <text evidence="6">One of the primary rRNA binding proteins, it binds specifically to the 5'-end of 16S ribosomal RNA.</text>
</comment>
<dbReference type="PRINTS" id="PR00973">
    <property type="entry name" value="RIBOSOMALS17"/>
</dbReference>
<sequence>MPKKQLIGVVTSDKMNKSRRVEIGRLVKHPKFGKYIHRRTVCHVHDENNESNLGDTVEIIECPPKSKLKRWDLVRVVAENQQVDIVAMRAAAKLEQAAAEDGQN</sequence>
<proteinExistence type="inferred from homology"/>
<dbReference type="NCBIfam" id="TIGR03635">
    <property type="entry name" value="uS17_bact"/>
    <property type="match status" value="1"/>
</dbReference>
<dbReference type="CDD" id="cd00364">
    <property type="entry name" value="Ribosomal_uS17"/>
    <property type="match status" value="1"/>
</dbReference>
<dbReference type="GO" id="GO:0019843">
    <property type="term" value="F:rRNA binding"/>
    <property type="evidence" value="ECO:0007669"/>
    <property type="project" value="UniProtKB-UniRule"/>
</dbReference>
<dbReference type="InterPro" id="IPR000266">
    <property type="entry name" value="Ribosomal_uS17"/>
</dbReference>
<dbReference type="InterPro" id="IPR012340">
    <property type="entry name" value="NA-bd_OB-fold"/>
</dbReference>
<dbReference type="GO" id="GO:0003735">
    <property type="term" value="F:structural constituent of ribosome"/>
    <property type="evidence" value="ECO:0007669"/>
    <property type="project" value="UniProtKB-UniRule"/>
</dbReference>
<keyword evidence="8" id="KW-1185">Reference proteome</keyword>
<dbReference type="InterPro" id="IPR019984">
    <property type="entry name" value="Ribosomal_uS17_bact/chlr"/>
</dbReference>
<evidence type="ECO:0000313" key="7">
    <source>
        <dbReference type="EMBL" id="QEG33720.1"/>
    </source>
</evidence>
<reference evidence="7 8" key="1">
    <citation type="submission" date="2019-08" db="EMBL/GenBank/DDBJ databases">
        <title>Deep-cultivation of Planctomycetes and their phenomic and genomic characterization uncovers novel biology.</title>
        <authorList>
            <person name="Wiegand S."/>
            <person name="Jogler M."/>
            <person name="Boedeker C."/>
            <person name="Pinto D."/>
            <person name="Vollmers J."/>
            <person name="Rivas-Marin E."/>
            <person name="Kohn T."/>
            <person name="Peeters S.H."/>
            <person name="Heuer A."/>
            <person name="Rast P."/>
            <person name="Oberbeckmann S."/>
            <person name="Bunk B."/>
            <person name="Jeske O."/>
            <person name="Meyerdierks A."/>
            <person name="Storesund J.E."/>
            <person name="Kallscheuer N."/>
            <person name="Luecker S."/>
            <person name="Lage O.M."/>
            <person name="Pohl T."/>
            <person name="Merkel B.J."/>
            <person name="Hornburger P."/>
            <person name="Mueller R.-W."/>
            <person name="Bruemmer F."/>
            <person name="Labrenz M."/>
            <person name="Spormann A.M."/>
            <person name="Op den Camp H."/>
            <person name="Overmann J."/>
            <person name="Amann R."/>
            <person name="Jetten M.S.M."/>
            <person name="Mascher T."/>
            <person name="Medema M.H."/>
            <person name="Devos D.P."/>
            <person name="Kaster A.-K."/>
            <person name="Ovreas L."/>
            <person name="Rohde M."/>
            <person name="Galperin M.Y."/>
            <person name="Jogler C."/>
        </authorList>
    </citation>
    <scope>NUCLEOTIDE SEQUENCE [LARGE SCALE GENOMIC DNA]</scope>
    <source>
        <strain evidence="7 8">Pr1d</strain>
    </source>
</reference>
<dbReference type="HAMAP" id="MF_01345_B">
    <property type="entry name" value="Ribosomal_uS17_B"/>
    <property type="match status" value="1"/>
</dbReference>
<dbReference type="Proteomes" id="UP000323917">
    <property type="component" value="Chromosome"/>
</dbReference>
<dbReference type="GO" id="GO:0022627">
    <property type="term" value="C:cytosolic small ribosomal subunit"/>
    <property type="evidence" value="ECO:0007669"/>
    <property type="project" value="UniProtKB-UniRule"/>
</dbReference>
<evidence type="ECO:0000256" key="3">
    <source>
        <dbReference type="ARBA" id="ARBA00022884"/>
    </source>
</evidence>
<organism evidence="7 8">
    <name type="scientific">Bythopirellula goksoeyrii</name>
    <dbReference type="NCBI Taxonomy" id="1400387"/>
    <lineage>
        <taxon>Bacteria</taxon>
        <taxon>Pseudomonadati</taxon>
        <taxon>Planctomycetota</taxon>
        <taxon>Planctomycetia</taxon>
        <taxon>Pirellulales</taxon>
        <taxon>Lacipirellulaceae</taxon>
        <taxon>Bythopirellula</taxon>
    </lineage>
</organism>
<dbReference type="Pfam" id="PF00366">
    <property type="entry name" value="Ribosomal_S17"/>
    <property type="match status" value="1"/>
</dbReference>
<gene>
    <name evidence="6 7" type="primary">rpsQ</name>
    <name evidence="7" type="ORF">Pr1d_09850</name>
</gene>
<dbReference type="EMBL" id="CP042913">
    <property type="protein sequence ID" value="QEG33720.1"/>
    <property type="molecule type" value="Genomic_DNA"/>
</dbReference>
<comment type="similarity">
    <text evidence="1 6">Belongs to the universal ribosomal protein uS17 family.</text>
</comment>
<evidence type="ECO:0000256" key="5">
    <source>
        <dbReference type="ARBA" id="ARBA00023274"/>
    </source>
</evidence>
<evidence type="ECO:0000256" key="2">
    <source>
        <dbReference type="ARBA" id="ARBA00022730"/>
    </source>
</evidence>
<evidence type="ECO:0000256" key="6">
    <source>
        <dbReference type="HAMAP-Rule" id="MF_01345"/>
    </source>
</evidence>
<dbReference type="OrthoDB" id="9811714at2"/>
<dbReference type="NCBIfam" id="NF004123">
    <property type="entry name" value="PRK05610.1"/>
    <property type="match status" value="1"/>
</dbReference>
<comment type="subunit">
    <text evidence="6">Part of the 30S ribosomal subunit.</text>
</comment>
<evidence type="ECO:0000313" key="8">
    <source>
        <dbReference type="Proteomes" id="UP000323917"/>
    </source>
</evidence>
<dbReference type="RefSeq" id="WP_148072451.1">
    <property type="nucleotide sequence ID" value="NZ_CP042913.1"/>
</dbReference>
<dbReference type="SUPFAM" id="SSF50249">
    <property type="entry name" value="Nucleic acid-binding proteins"/>
    <property type="match status" value="1"/>
</dbReference>
<keyword evidence="5 6" id="KW-0687">Ribonucleoprotein</keyword>
<keyword evidence="3 6" id="KW-0694">RNA-binding</keyword>
<dbReference type="KEGG" id="bgok:Pr1d_09850"/>
<keyword evidence="2 6" id="KW-0699">rRNA-binding</keyword>
<dbReference type="PANTHER" id="PTHR10744">
    <property type="entry name" value="40S RIBOSOMAL PROTEIN S11 FAMILY MEMBER"/>
    <property type="match status" value="1"/>
</dbReference>
<evidence type="ECO:0000256" key="1">
    <source>
        <dbReference type="ARBA" id="ARBA00010254"/>
    </source>
</evidence>
<name>A0A5B9Q7K5_9BACT</name>
<dbReference type="GO" id="GO:0006412">
    <property type="term" value="P:translation"/>
    <property type="evidence" value="ECO:0007669"/>
    <property type="project" value="UniProtKB-UniRule"/>
</dbReference>
<accession>A0A5B9Q7K5</accession>
<dbReference type="AlphaFoldDB" id="A0A5B9Q7K5"/>
<dbReference type="PANTHER" id="PTHR10744:SF1">
    <property type="entry name" value="SMALL RIBOSOMAL SUBUNIT PROTEIN US17M"/>
    <property type="match status" value="1"/>
</dbReference>
<evidence type="ECO:0000256" key="4">
    <source>
        <dbReference type="ARBA" id="ARBA00022980"/>
    </source>
</evidence>
<dbReference type="Gene3D" id="2.40.50.140">
    <property type="entry name" value="Nucleic acid-binding proteins"/>
    <property type="match status" value="1"/>
</dbReference>
<protein>
    <recommendedName>
        <fullName evidence="6">Small ribosomal subunit protein uS17</fullName>
    </recommendedName>
</protein>